<evidence type="ECO:0000313" key="1">
    <source>
        <dbReference type="EMBL" id="KAF8472210.1"/>
    </source>
</evidence>
<comment type="caution">
    <text evidence="1">The sequence shown here is derived from an EMBL/GenBank/DDBJ whole genome shotgun (WGS) entry which is preliminary data.</text>
</comment>
<dbReference type="EMBL" id="WHVB01000021">
    <property type="protein sequence ID" value="KAF8472210.1"/>
    <property type="molecule type" value="Genomic_DNA"/>
</dbReference>
<evidence type="ECO:0008006" key="3">
    <source>
        <dbReference type="Google" id="ProtNLM"/>
    </source>
</evidence>
<reference evidence="1" key="1">
    <citation type="submission" date="2019-10" db="EMBL/GenBank/DDBJ databases">
        <authorList>
            <consortium name="DOE Joint Genome Institute"/>
            <person name="Kuo A."/>
            <person name="Miyauchi S."/>
            <person name="Kiss E."/>
            <person name="Drula E."/>
            <person name="Kohler A."/>
            <person name="Sanchez-Garcia M."/>
            <person name="Andreopoulos B."/>
            <person name="Barry K.W."/>
            <person name="Bonito G."/>
            <person name="Buee M."/>
            <person name="Carver A."/>
            <person name="Chen C."/>
            <person name="Cichocki N."/>
            <person name="Clum A."/>
            <person name="Culley D."/>
            <person name="Crous P.W."/>
            <person name="Fauchery L."/>
            <person name="Girlanda M."/>
            <person name="Hayes R."/>
            <person name="Keri Z."/>
            <person name="LaButti K."/>
            <person name="Lipzen A."/>
            <person name="Lombard V."/>
            <person name="Magnuson J."/>
            <person name="Maillard F."/>
            <person name="Morin E."/>
            <person name="Murat C."/>
            <person name="Nolan M."/>
            <person name="Ohm R."/>
            <person name="Pangilinan J."/>
            <person name="Pereira M."/>
            <person name="Perotto S."/>
            <person name="Peter M."/>
            <person name="Riley R."/>
            <person name="Sitrit Y."/>
            <person name="Stielow B."/>
            <person name="Szollosi G."/>
            <person name="Zifcakova L."/>
            <person name="Stursova M."/>
            <person name="Spatafora J.W."/>
            <person name="Tedersoo L."/>
            <person name="Vaario L.-M."/>
            <person name="Yamada A."/>
            <person name="Yan M."/>
            <person name="Wang P."/>
            <person name="Xu J."/>
            <person name="Bruns T."/>
            <person name="Baldrian P."/>
            <person name="Vilgalys R."/>
            <person name="Henrissat B."/>
            <person name="Grigoriev I.V."/>
            <person name="Hibbett D."/>
            <person name="Nagy L.G."/>
            <person name="Martin F.M."/>
        </authorList>
    </citation>
    <scope>NUCLEOTIDE SEQUENCE</scope>
    <source>
        <strain evidence="1">Prilba</strain>
    </source>
</reference>
<dbReference type="Proteomes" id="UP000759537">
    <property type="component" value="Unassembled WGS sequence"/>
</dbReference>
<name>A0A9P5JYH8_9AGAM</name>
<evidence type="ECO:0000313" key="2">
    <source>
        <dbReference type="Proteomes" id="UP000759537"/>
    </source>
</evidence>
<keyword evidence="2" id="KW-1185">Reference proteome</keyword>
<gene>
    <name evidence="1" type="ORF">DFH94DRAFT_847196</name>
</gene>
<dbReference type="InterPro" id="IPR032675">
    <property type="entry name" value="LRR_dom_sf"/>
</dbReference>
<dbReference type="AlphaFoldDB" id="A0A9P5JYH8"/>
<organism evidence="1 2">
    <name type="scientific">Russula ochroleuca</name>
    <dbReference type="NCBI Taxonomy" id="152965"/>
    <lineage>
        <taxon>Eukaryota</taxon>
        <taxon>Fungi</taxon>
        <taxon>Dikarya</taxon>
        <taxon>Basidiomycota</taxon>
        <taxon>Agaricomycotina</taxon>
        <taxon>Agaricomycetes</taxon>
        <taxon>Russulales</taxon>
        <taxon>Russulaceae</taxon>
        <taxon>Russula</taxon>
    </lineage>
</organism>
<proteinExistence type="predicted"/>
<accession>A0A9P5JYH8</accession>
<reference evidence="1" key="2">
    <citation type="journal article" date="2020" name="Nat. Commun.">
        <title>Large-scale genome sequencing of mycorrhizal fungi provides insights into the early evolution of symbiotic traits.</title>
        <authorList>
            <person name="Miyauchi S."/>
            <person name="Kiss E."/>
            <person name="Kuo A."/>
            <person name="Drula E."/>
            <person name="Kohler A."/>
            <person name="Sanchez-Garcia M."/>
            <person name="Morin E."/>
            <person name="Andreopoulos B."/>
            <person name="Barry K.W."/>
            <person name="Bonito G."/>
            <person name="Buee M."/>
            <person name="Carver A."/>
            <person name="Chen C."/>
            <person name="Cichocki N."/>
            <person name="Clum A."/>
            <person name="Culley D."/>
            <person name="Crous P.W."/>
            <person name="Fauchery L."/>
            <person name="Girlanda M."/>
            <person name="Hayes R.D."/>
            <person name="Keri Z."/>
            <person name="LaButti K."/>
            <person name="Lipzen A."/>
            <person name="Lombard V."/>
            <person name="Magnuson J."/>
            <person name="Maillard F."/>
            <person name="Murat C."/>
            <person name="Nolan M."/>
            <person name="Ohm R.A."/>
            <person name="Pangilinan J."/>
            <person name="Pereira M.F."/>
            <person name="Perotto S."/>
            <person name="Peter M."/>
            <person name="Pfister S."/>
            <person name="Riley R."/>
            <person name="Sitrit Y."/>
            <person name="Stielow J.B."/>
            <person name="Szollosi G."/>
            <person name="Zifcakova L."/>
            <person name="Stursova M."/>
            <person name="Spatafora J.W."/>
            <person name="Tedersoo L."/>
            <person name="Vaario L.M."/>
            <person name="Yamada A."/>
            <person name="Yan M."/>
            <person name="Wang P."/>
            <person name="Xu J."/>
            <person name="Bruns T."/>
            <person name="Baldrian P."/>
            <person name="Vilgalys R."/>
            <person name="Dunand C."/>
            <person name="Henrissat B."/>
            <person name="Grigoriev I.V."/>
            <person name="Hibbett D."/>
            <person name="Nagy L.G."/>
            <person name="Martin F.M."/>
        </authorList>
    </citation>
    <scope>NUCLEOTIDE SEQUENCE</scope>
    <source>
        <strain evidence="1">Prilba</strain>
    </source>
</reference>
<dbReference type="Gene3D" id="3.80.10.10">
    <property type="entry name" value="Ribonuclease Inhibitor"/>
    <property type="match status" value="1"/>
</dbReference>
<sequence length="709" mass="80263">MKMEIIREVMADTRIGVRPARIQVQQWRWNGQQILVRIVLAGLGSACFELFSGELISGMDEGTLPRIERFWRLLDAAGMNDMQPGRWRRRPASLRLHEIKNEPWRSLLRAQNPQRYPTHWAGEIAEMGARECLGCWMIDTEDVGRSFRSSENPAAVNFKLQYQGGVCAARLSKRTAFLAEEARQSKRLHRDSRKDQFIHPQVHCTCHPSDGDPTLPYSCTSNTALCPPPFPSRPGSSIPIDSCSKGPWTSKTHPRWAGKNQPTDIDVMSIDMLPDDVLLAIFDFCAEDDSLILNKKRMMIEAWQSLVHTCRRWRIVVFGSPRYLNLRLFCSNKTPVRDMLDVWPALPLFINCHETAESMDNIVAALERSDRVCNITLRKFKSSDLEQISAAMQVPFPELTHLRLTSKPSKDETESVFPDSFLGGSAPRGISFPGLPKLVLSATHLVTLRLQYIPHSGYFSPDTIVTALSTLARLSKLWLYFKSPQSRPDSALPPPSLSVLPALTYFSFKGVSEYLEVVVAHIDAPRLSNLYITFFNDIVFNTPQLIQFISRTPTLKPLNRARVAFDVGAATVKLSSQKDDEGLDVRIPCRELDWQVSSMQQVCTSCLPPLPTLEHLYIYENPHWQQHWQDNIENALWLELLQPFTYVKNLYLSEDIAQCIVPALQDLVGAVGRRATEVLPALQNIFLEGQPPGRVQEGIQPCDRPPVTL</sequence>
<protein>
    <recommendedName>
        <fullName evidence="3">F-box domain-containing protein</fullName>
    </recommendedName>
</protein>
<dbReference type="SUPFAM" id="SSF52047">
    <property type="entry name" value="RNI-like"/>
    <property type="match status" value="1"/>
</dbReference>